<dbReference type="CDD" id="cd06185">
    <property type="entry name" value="PDR_like"/>
    <property type="match status" value="1"/>
</dbReference>
<dbReference type="InterPro" id="IPR017927">
    <property type="entry name" value="FAD-bd_FR_type"/>
</dbReference>
<dbReference type="InterPro" id="IPR050415">
    <property type="entry name" value="MRET"/>
</dbReference>
<evidence type="ECO:0000256" key="1">
    <source>
        <dbReference type="ARBA" id="ARBA00001917"/>
    </source>
</evidence>
<evidence type="ECO:0000256" key="6">
    <source>
        <dbReference type="ARBA" id="ARBA00023002"/>
    </source>
</evidence>
<dbReference type="SUPFAM" id="SSF54292">
    <property type="entry name" value="2Fe-2S ferredoxin-like"/>
    <property type="match status" value="1"/>
</dbReference>
<keyword evidence="9" id="KW-0223">Dioxygenase</keyword>
<keyword evidence="5" id="KW-0479">Metal-binding</keyword>
<keyword evidence="7" id="KW-0408">Iron</keyword>
<dbReference type="SUPFAM" id="SSF52343">
    <property type="entry name" value="Ferredoxin reductase-like, C-terminal NADP-linked domain"/>
    <property type="match status" value="1"/>
</dbReference>
<sequence>MSAKIELVLTCIRLGSRNTNLYRFERPEGGSLPPVAPGAHISLHLPGGMERQYSLLHAGENLKAYDIAVKREEDSRGGSRWIHDRLRVGMRLQVSPPRNHFPLDEGAAFSLLIAGGIGITPIYAMAHRLRDLGRPFELHYTVRSRSDAILLDELSQWENVTIRIGEESAGAPFALARIVGDAPADAHIYCCGPNGMLEAFEEAGRASSRSADHMHVEYFEARFEAATDHQFTIELARSQTELVVPAGKTILEVLRDAGIFVSYSCSEGVCGACETTVISGIPDHRDSILSEEERQANATMMVCCSGAKSDKLVLDL</sequence>
<dbReference type="InterPro" id="IPR017938">
    <property type="entry name" value="Riboflavin_synthase-like_b-brl"/>
</dbReference>
<evidence type="ECO:0000313" key="10">
    <source>
        <dbReference type="Proteomes" id="UP000034392"/>
    </source>
</evidence>
<dbReference type="InterPro" id="IPR054582">
    <property type="entry name" value="DmmA-like_N"/>
</dbReference>
<dbReference type="EC" id="1.-.-.-" evidence="9"/>
<dbReference type="KEGG" id="aay:WYH_01862"/>
<name>A0A0F7KQY6_9SPHN</name>
<protein>
    <submittedName>
        <fullName evidence="9">Phenoxybenzoate dioxygenase subunit beta</fullName>
        <ecNumber evidence="9">1.-.-.-</ecNumber>
    </submittedName>
</protein>
<keyword evidence="10" id="KW-1185">Reference proteome</keyword>
<dbReference type="STRING" id="1267766.WYH_01862"/>
<comment type="cofactor">
    <cofactor evidence="1">
        <name>FMN</name>
        <dbReference type="ChEBI" id="CHEBI:58210"/>
    </cofactor>
</comment>
<dbReference type="InterPro" id="IPR039261">
    <property type="entry name" value="FNR_nucleotide-bd"/>
</dbReference>
<dbReference type="Pfam" id="PF00111">
    <property type="entry name" value="Fer2"/>
    <property type="match status" value="1"/>
</dbReference>
<accession>A0A0F7KQY6</accession>
<dbReference type="InterPro" id="IPR006058">
    <property type="entry name" value="2Fe2S_fd_BS"/>
</dbReference>
<dbReference type="PANTHER" id="PTHR47354:SF1">
    <property type="entry name" value="CARNITINE MONOOXYGENASE REDUCTASE SUBUNIT"/>
    <property type="match status" value="1"/>
</dbReference>
<evidence type="ECO:0000256" key="4">
    <source>
        <dbReference type="ARBA" id="ARBA00022714"/>
    </source>
</evidence>
<dbReference type="Proteomes" id="UP000034392">
    <property type="component" value="Chromosome"/>
</dbReference>
<evidence type="ECO:0000256" key="2">
    <source>
        <dbReference type="ARBA" id="ARBA00022630"/>
    </source>
</evidence>
<keyword evidence="3" id="KW-0288">FMN</keyword>
<evidence type="ECO:0000313" key="9">
    <source>
        <dbReference type="EMBL" id="AKH42898.1"/>
    </source>
</evidence>
<dbReference type="OrthoDB" id="9786134at2"/>
<keyword evidence="2" id="KW-0285">Flavoprotein</keyword>
<organism evidence="9 10">
    <name type="scientific">Croceibacterium atlanticum</name>
    <dbReference type="NCBI Taxonomy" id="1267766"/>
    <lineage>
        <taxon>Bacteria</taxon>
        <taxon>Pseudomonadati</taxon>
        <taxon>Pseudomonadota</taxon>
        <taxon>Alphaproteobacteria</taxon>
        <taxon>Sphingomonadales</taxon>
        <taxon>Erythrobacteraceae</taxon>
        <taxon>Croceibacterium</taxon>
    </lineage>
</organism>
<evidence type="ECO:0000256" key="7">
    <source>
        <dbReference type="ARBA" id="ARBA00023004"/>
    </source>
</evidence>
<proteinExistence type="predicted"/>
<reference evidence="9" key="1">
    <citation type="submission" date="2015-05" db="EMBL/GenBank/DDBJ databases">
        <title>The complete genome of Altererythrobacter atlanticus strain 26DY36.</title>
        <authorList>
            <person name="Wu Y.-H."/>
            <person name="Cheng H."/>
            <person name="Wu X.-W."/>
        </authorList>
    </citation>
    <scope>NUCLEOTIDE SEQUENCE [LARGE SCALE GENOMIC DNA]</scope>
    <source>
        <strain evidence="9">26DY36</strain>
    </source>
</reference>
<dbReference type="PATRIC" id="fig|1267766.3.peg.1882"/>
<dbReference type="RefSeq" id="WP_046903584.1">
    <property type="nucleotide sequence ID" value="NZ_CP011452.2"/>
</dbReference>
<evidence type="ECO:0000256" key="8">
    <source>
        <dbReference type="ARBA" id="ARBA00023014"/>
    </source>
</evidence>
<dbReference type="InterPro" id="IPR036010">
    <property type="entry name" value="2Fe-2S_ferredoxin-like_sf"/>
</dbReference>
<dbReference type="PRINTS" id="PR00409">
    <property type="entry name" value="PHDIOXRDTASE"/>
</dbReference>
<dbReference type="Gene3D" id="3.40.50.80">
    <property type="entry name" value="Nucleotide-binding domain of ferredoxin-NADP reductase (FNR) module"/>
    <property type="match status" value="1"/>
</dbReference>
<dbReference type="AlphaFoldDB" id="A0A0F7KQY6"/>
<dbReference type="PROSITE" id="PS00197">
    <property type="entry name" value="2FE2S_FER_1"/>
    <property type="match status" value="1"/>
</dbReference>
<dbReference type="Gene3D" id="2.40.30.10">
    <property type="entry name" value="Translation factors"/>
    <property type="match status" value="1"/>
</dbReference>
<dbReference type="GO" id="GO:0046872">
    <property type="term" value="F:metal ion binding"/>
    <property type="evidence" value="ECO:0007669"/>
    <property type="project" value="UniProtKB-KW"/>
</dbReference>
<dbReference type="InterPro" id="IPR012675">
    <property type="entry name" value="Beta-grasp_dom_sf"/>
</dbReference>
<dbReference type="CDD" id="cd00207">
    <property type="entry name" value="fer2"/>
    <property type="match status" value="1"/>
</dbReference>
<evidence type="ECO:0000256" key="5">
    <source>
        <dbReference type="ARBA" id="ARBA00022723"/>
    </source>
</evidence>
<gene>
    <name evidence="9" type="primary">pobB_1</name>
    <name evidence="9" type="ORF">WYH_01862</name>
</gene>
<dbReference type="SUPFAM" id="SSF63380">
    <property type="entry name" value="Riboflavin synthase domain-like"/>
    <property type="match status" value="1"/>
</dbReference>
<dbReference type="PROSITE" id="PS51384">
    <property type="entry name" value="FAD_FR"/>
    <property type="match status" value="1"/>
</dbReference>
<keyword evidence="6 9" id="KW-0560">Oxidoreductase</keyword>
<dbReference type="InterPro" id="IPR001041">
    <property type="entry name" value="2Fe-2S_ferredoxin-type"/>
</dbReference>
<keyword evidence="4" id="KW-0001">2Fe-2S</keyword>
<dbReference type="EMBL" id="CP011452">
    <property type="protein sequence ID" value="AKH42898.1"/>
    <property type="molecule type" value="Genomic_DNA"/>
</dbReference>
<dbReference type="Pfam" id="PF22290">
    <property type="entry name" value="DmmA-like_N"/>
    <property type="match status" value="1"/>
</dbReference>
<dbReference type="PROSITE" id="PS51085">
    <property type="entry name" value="2FE2S_FER_2"/>
    <property type="match status" value="1"/>
</dbReference>
<keyword evidence="8" id="KW-0411">Iron-sulfur</keyword>
<dbReference type="Gene3D" id="3.10.20.30">
    <property type="match status" value="1"/>
</dbReference>
<dbReference type="GO" id="GO:0051537">
    <property type="term" value="F:2 iron, 2 sulfur cluster binding"/>
    <property type="evidence" value="ECO:0007669"/>
    <property type="project" value="UniProtKB-KW"/>
</dbReference>
<dbReference type="PANTHER" id="PTHR47354">
    <property type="entry name" value="NADH OXIDOREDUCTASE HCR"/>
    <property type="match status" value="1"/>
</dbReference>
<dbReference type="GO" id="GO:0051213">
    <property type="term" value="F:dioxygenase activity"/>
    <property type="evidence" value="ECO:0007669"/>
    <property type="project" value="UniProtKB-KW"/>
</dbReference>
<evidence type="ECO:0000256" key="3">
    <source>
        <dbReference type="ARBA" id="ARBA00022643"/>
    </source>
</evidence>